<dbReference type="Pfam" id="PF01281">
    <property type="entry name" value="Ribosomal_L9_N"/>
    <property type="match status" value="1"/>
</dbReference>
<keyword evidence="5 7" id="KW-0687">Ribonucleoprotein</keyword>
<dbReference type="GO" id="GO:0019843">
    <property type="term" value="F:rRNA binding"/>
    <property type="evidence" value="ECO:0007669"/>
    <property type="project" value="UniProtKB-UniRule"/>
</dbReference>
<dbReference type="InterPro" id="IPR036935">
    <property type="entry name" value="Ribosomal_bL9_N_sf"/>
</dbReference>
<dbReference type="SUPFAM" id="SSF55658">
    <property type="entry name" value="L9 N-domain-like"/>
    <property type="match status" value="1"/>
</dbReference>
<dbReference type="InterPro" id="IPR020069">
    <property type="entry name" value="Ribosomal_bL9_C"/>
</dbReference>
<gene>
    <name evidence="7" type="primary">rplI</name>
    <name evidence="9" type="ORF">A3B87_01525</name>
</gene>
<keyword evidence="3 7" id="KW-0694">RNA-binding</keyword>
<evidence type="ECO:0000313" key="10">
    <source>
        <dbReference type="Proteomes" id="UP000179136"/>
    </source>
</evidence>
<evidence type="ECO:0000256" key="4">
    <source>
        <dbReference type="ARBA" id="ARBA00022980"/>
    </source>
</evidence>
<dbReference type="GO" id="GO:0005840">
    <property type="term" value="C:ribosome"/>
    <property type="evidence" value="ECO:0007669"/>
    <property type="project" value="UniProtKB-KW"/>
</dbReference>
<evidence type="ECO:0000259" key="8">
    <source>
        <dbReference type="PROSITE" id="PS00651"/>
    </source>
</evidence>
<dbReference type="PANTHER" id="PTHR21368">
    <property type="entry name" value="50S RIBOSOMAL PROTEIN L9"/>
    <property type="match status" value="1"/>
</dbReference>
<dbReference type="NCBIfam" id="TIGR00158">
    <property type="entry name" value="L9"/>
    <property type="match status" value="1"/>
</dbReference>
<protein>
    <recommendedName>
        <fullName evidence="6 7">Large ribosomal subunit protein bL9</fullName>
    </recommendedName>
</protein>
<dbReference type="InterPro" id="IPR020070">
    <property type="entry name" value="Ribosomal_bL9_N"/>
</dbReference>
<evidence type="ECO:0000313" key="9">
    <source>
        <dbReference type="EMBL" id="OGG86519.1"/>
    </source>
</evidence>
<dbReference type="HAMAP" id="MF_00503">
    <property type="entry name" value="Ribosomal_bL9"/>
    <property type="match status" value="1"/>
</dbReference>
<feature type="domain" description="Ribosomal protein L9" evidence="8">
    <location>
        <begin position="13"/>
        <end position="40"/>
    </location>
</feature>
<dbReference type="Gene3D" id="3.10.430.100">
    <property type="entry name" value="Ribosomal protein L9, C-terminal domain"/>
    <property type="match status" value="1"/>
</dbReference>
<dbReference type="Gene3D" id="3.40.5.10">
    <property type="entry name" value="Ribosomal protein L9, N-terminal domain"/>
    <property type="match status" value="1"/>
</dbReference>
<dbReference type="EMBL" id="MFMW01000033">
    <property type="protein sequence ID" value="OGG86519.1"/>
    <property type="molecule type" value="Genomic_DNA"/>
</dbReference>
<name>A0A1F6FKZ2_9BACT</name>
<proteinExistence type="inferred from homology"/>
<evidence type="ECO:0000256" key="7">
    <source>
        <dbReference type="HAMAP-Rule" id="MF_00503"/>
    </source>
</evidence>
<keyword evidence="2 7" id="KW-0699">rRNA-binding</keyword>
<organism evidence="9 10">
    <name type="scientific">Candidatus Kuenenbacteria bacterium RIFCSPHIGHO2_02_FULL_39_13</name>
    <dbReference type="NCBI Taxonomy" id="1798561"/>
    <lineage>
        <taxon>Bacteria</taxon>
        <taxon>Candidatus Kueneniibacteriota</taxon>
    </lineage>
</organism>
<evidence type="ECO:0000256" key="3">
    <source>
        <dbReference type="ARBA" id="ARBA00022884"/>
    </source>
</evidence>
<dbReference type="PROSITE" id="PS00651">
    <property type="entry name" value="RIBOSOMAL_L9"/>
    <property type="match status" value="1"/>
</dbReference>
<comment type="caution">
    <text evidence="9">The sequence shown here is derived from an EMBL/GenBank/DDBJ whole genome shotgun (WGS) entry which is preliminary data.</text>
</comment>
<sequence>MQIILLKDIAKLGKKGEIKNVADGYGLNFLIPQKLATLATASRLKQATEEKAREQEKTKKDEARYENLVKKFEGVTLKLKAKVSNGGKLFAGLGAADIAQALSQQKKIEIDKKFIKLPKKIKNIGEYKVDVEFGNNLKSNIKLEIKAE</sequence>
<dbReference type="SUPFAM" id="SSF55653">
    <property type="entry name" value="Ribosomal protein L9 C-domain"/>
    <property type="match status" value="1"/>
</dbReference>
<dbReference type="Proteomes" id="UP000179136">
    <property type="component" value="Unassembled WGS sequence"/>
</dbReference>
<evidence type="ECO:0000256" key="6">
    <source>
        <dbReference type="ARBA" id="ARBA00035292"/>
    </source>
</evidence>
<evidence type="ECO:0000256" key="1">
    <source>
        <dbReference type="ARBA" id="ARBA00010605"/>
    </source>
</evidence>
<dbReference type="InterPro" id="IPR020594">
    <property type="entry name" value="Ribosomal_bL9_bac/chp"/>
</dbReference>
<evidence type="ECO:0000256" key="5">
    <source>
        <dbReference type="ARBA" id="ARBA00023274"/>
    </source>
</evidence>
<keyword evidence="4 7" id="KW-0689">Ribosomal protein</keyword>
<dbReference type="AlphaFoldDB" id="A0A1F6FKZ2"/>
<comment type="function">
    <text evidence="7">Binds to the 23S rRNA.</text>
</comment>
<dbReference type="Pfam" id="PF03948">
    <property type="entry name" value="Ribosomal_L9_C"/>
    <property type="match status" value="1"/>
</dbReference>
<dbReference type="InterPro" id="IPR009027">
    <property type="entry name" value="Ribosomal_bL9/RNase_H1_N"/>
</dbReference>
<reference evidence="9 10" key="1">
    <citation type="journal article" date="2016" name="Nat. Commun.">
        <title>Thousands of microbial genomes shed light on interconnected biogeochemical processes in an aquifer system.</title>
        <authorList>
            <person name="Anantharaman K."/>
            <person name="Brown C.T."/>
            <person name="Hug L.A."/>
            <person name="Sharon I."/>
            <person name="Castelle C.J."/>
            <person name="Probst A.J."/>
            <person name="Thomas B.C."/>
            <person name="Singh A."/>
            <person name="Wilkins M.J."/>
            <person name="Karaoz U."/>
            <person name="Brodie E.L."/>
            <person name="Williams K.H."/>
            <person name="Hubbard S.S."/>
            <person name="Banfield J.F."/>
        </authorList>
    </citation>
    <scope>NUCLEOTIDE SEQUENCE [LARGE SCALE GENOMIC DNA]</scope>
</reference>
<dbReference type="STRING" id="1798561.A3B87_01525"/>
<evidence type="ECO:0000256" key="2">
    <source>
        <dbReference type="ARBA" id="ARBA00022730"/>
    </source>
</evidence>
<comment type="similarity">
    <text evidence="1 7">Belongs to the bacterial ribosomal protein bL9 family.</text>
</comment>
<accession>A0A1F6FKZ2</accession>
<dbReference type="GO" id="GO:0006412">
    <property type="term" value="P:translation"/>
    <property type="evidence" value="ECO:0007669"/>
    <property type="project" value="UniProtKB-UniRule"/>
</dbReference>
<dbReference type="InterPro" id="IPR000244">
    <property type="entry name" value="Ribosomal_bL9"/>
</dbReference>
<dbReference type="GO" id="GO:1990904">
    <property type="term" value="C:ribonucleoprotein complex"/>
    <property type="evidence" value="ECO:0007669"/>
    <property type="project" value="UniProtKB-KW"/>
</dbReference>
<dbReference type="InterPro" id="IPR036791">
    <property type="entry name" value="Ribosomal_bL9_C_sf"/>
</dbReference>
<dbReference type="GO" id="GO:0003735">
    <property type="term" value="F:structural constituent of ribosome"/>
    <property type="evidence" value="ECO:0007669"/>
    <property type="project" value="InterPro"/>
</dbReference>